<evidence type="ECO:0000313" key="2">
    <source>
        <dbReference type="EMBL" id="KAK4547563.1"/>
    </source>
</evidence>
<comment type="caution">
    <text evidence="2">The sequence shown here is derived from an EMBL/GenBank/DDBJ whole genome shotgun (WGS) entry which is preliminary data.</text>
</comment>
<evidence type="ECO:0000256" key="1">
    <source>
        <dbReference type="SAM" id="MobiDB-lite"/>
    </source>
</evidence>
<reference evidence="2 3" key="1">
    <citation type="submission" date="2021-11" db="EMBL/GenBank/DDBJ databases">
        <title>Black yeast isolated from Biological Soil Crust.</title>
        <authorList>
            <person name="Kurbessoian T."/>
        </authorList>
    </citation>
    <scope>NUCLEOTIDE SEQUENCE [LARGE SCALE GENOMIC DNA]</scope>
    <source>
        <strain evidence="2 3">CCFEE 5522</strain>
    </source>
</reference>
<accession>A0AAV9JQ44</accession>
<dbReference type="EMBL" id="JAVFHQ010000010">
    <property type="protein sequence ID" value="KAK4547563.1"/>
    <property type="molecule type" value="Genomic_DNA"/>
</dbReference>
<evidence type="ECO:0000313" key="3">
    <source>
        <dbReference type="Proteomes" id="UP001324427"/>
    </source>
</evidence>
<proteinExistence type="predicted"/>
<name>A0AAV9JQ44_9PEZI</name>
<sequence>MAKQQAASTTKRALRPRNANGLAKTSLPSDGTTTKADIAAKPKPKPQTQAATVAGKAAAAAKVAKPSKIPKTAEEPAAASKSKSKRKSKAPPAPHKEQKPSKLLQQMRAYQATRDRRRREWFVLPAYATVNEIPAQHEHHYAALLSGHPTDFLPSSLVPSLPGTMPPQLRAPAHQPGQAQQAVVLRARYQVVDGKVSAGHGHGHGKTGGGGLVRCRCVQEGWGAAHSRGKEVWVDAERVLMAQGLKGRKHGMLLAGDNVMLGWVMSNSGEGVWGKRDLSGEPENNTEALDMHPEVAYRREQEDVLW</sequence>
<keyword evidence="3" id="KW-1185">Reference proteome</keyword>
<feature type="compositionally biased region" description="Polar residues" evidence="1">
    <location>
        <begin position="1"/>
        <end position="11"/>
    </location>
</feature>
<organism evidence="2 3">
    <name type="scientific">Oleoguttula mirabilis</name>
    <dbReference type="NCBI Taxonomy" id="1507867"/>
    <lineage>
        <taxon>Eukaryota</taxon>
        <taxon>Fungi</taxon>
        <taxon>Dikarya</taxon>
        <taxon>Ascomycota</taxon>
        <taxon>Pezizomycotina</taxon>
        <taxon>Dothideomycetes</taxon>
        <taxon>Dothideomycetidae</taxon>
        <taxon>Mycosphaerellales</taxon>
        <taxon>Teratosphaeriaceae</taxon>
        <taxon>Oleoguttula</taxon>
    </lineage>
</organism>
<dbReference type="Proteomes" id="UP001324427">
    <property type="component" value="Unassembled WGS sequence"/>
</dbReference>
<feature type="compositionally biased region" description="Low complexity" evidence="1">
    <location>
        <begin position="32"/>
        <end position="64"/>
    </location>
</feature>
<feature type="region of interest" description="Disordered" evidence="1">
    <location>
        <begin position="1"/>
        <end position="104"/>
    </location>
</feature>
<dbReference type="AlphaFoldDB" id="A0AAV9JQ44"/>
<gene>
    <name evidence="2" type="ORF">LTR36_000520</name>
</gene>
<protein>
    <submittedName>
        <fullName evidence="2">Uncharacterized protein</fullName>
    </submittedName>
</protein>